<comment type="caution">
    <text evidence="3">The sequence shown here is derived from an EMBL/GenBank/DDBJ whole genome shotgun (WGS) entry which is preliminary data.</text>
</comment>
<reference evidence="4" key="3">
    <citation type="journal article" date="2018" name="Mol. Plant Microbe Interact.">
        <title>Genome sequence resources for the wheat stripe rust pathogen (Puccinia striiformis f. sp. tritici) and the barley stripe rust pathogen (Puccinia striiformis f. sp. hordei).</title>
        <authorList>
            <person name="Xia C."/>
            <person name="Wang M."/>
            <person name="Yin C."/>
            <person name="Cornejo O.E."/>
            <person name="Hulbert S.H."/>
            <person name="Chen X."/>
        </authorList>
    </citation>
    <scope>NUCLEOTIDE SEQUENCE [LARGE SCALE GENOMIC DNA]</scope>
    <source>
        <strain evidence="4">93TX-2</strain>
    </source>
</reference>
<feature type="transmembrane region" description="Helical" evidence="2">
    <location>
        <begin position="210"/>
        <end position="228"/>
    </location>
</feature>
<dbReference type="SUPFAM" id="SSF57850">
    <property type="entry name" value="RING/U-box"/>
    <property type="match status" value="1"/>
</dbReference>
<feature type="compositionally biased region" description="Low complexity" evidence="1">
    <location>
        <begin position="171"/>
        <end position="180"/>
    </location>
</feature>
<keyword evidence="2" id="KW-1133">Transmembrane helix</keyword>
<evidence type="ECO:0000256" key="2">
    <source>
        <dbReference type="SAM" id="Phobius"/>
    </source>
</evidence>
<keyword evidence="4" id="KW-1185">Reference proteome</keyword>
<keyword evidence="2" id="KW-0472">Membrane</keyword>
<dbReference type="AlphaFoldDB" id="A0A2S4WM53"/>
<protein>
    <recommendedName>
        <fullName evidence="5">RING-type domain-containing protein</fullName>
    </recommendedName>
</protein>
<dbReference type="VEuPathDB" id="FungiDB:PSHT_00793"/>
<dbReference type="Proteomes" id="UP000238274">
    <property type="component" value="Unassembled WGS sequence"/>
</dbReference>
<dbReference type="InterPro" id="IPR013083">
    <property type="entry name" value="Znf_RING/FYVE/PHD"/>
</dbReference>
<name>A0A2S4WM53_9BASI</name>
<feature type="region of interest" description="Disordered" evidence="1">
    <location>
        <begin position="158"/>
        <end position="180"/>
    </location>
</feature>
<evidence type="ECO:0000256" key="1">
    <source>
        <dbReference type="SAM" id="MobiDB-lite"/>
    </source>
</evidence>
<reference evidence="3 4" key="1">
    <citation type="submission" date="2017-12" db="EMBL/GenBank/DDBJ databases">
        <title>Gene loss provides genomic basis for host adaptation in cereal stripe rust fungi.</title>
        <authorList>
            <person name="Xia C."/>
        </authorList>
    </citation>
    <scope>NUCLEOTIDE SEQUENCE [LARGE SCALE GENOMIC DNA]</scope>
    <source>
        <strain evidence="3 4">93TX-2</strain>
    </source>
</reference>
<evidence type="ECO:0008006" key="5">
    <source>
        <dbReference type="Google" id="ProtNLM"/>
    </source>
</evidence>
<sequence length="232" mass="24809">MEELIEKSCATELDGSILDHVVSGESSRSLGSYDGHHSGQTVSDVHPYAPNWECGLIRELTVDGPDGLCGGNTITGQSSHLHGTQHTGSAAINGYPCPICLDGNGDMARPWGCPHPIHHTCWRDLQLKNPGAARTCANCRNEDPNAEVESLSDDAAEGFNEYDQPRPQPLPTDLDPLPTDVEAGAAHENTAQSETISHRAGSMSSRQCKSLTTCLLFVVLIIAGVFIGKHFV</sequence>
<reference evidence="4" key="2">
    <citation type="journal article" date="2018" name="BMC Genomics">
        <title>Genomic insights into host adaptation between the wheat stripe rust pathogen (Puccinia striiformis f. sp. tritici) and the barley stripe rust pathogen (Puccinia striiformis f. sp. hordei).</title>
        <authorList>
            <person name="Xia C."/>
            <person name="Wang M."/>
            <person name="Yin C."/>
            <person name="Cornejo O.E."/>
            <person name="Hulbert S.H."/>
            <person name="Chen X."/>
        </authorList>
    </citation>
    <scope>NUCLEOTIDE SEQUENCE [LARGE SCALE GENOMIC DNA]</scope>
    <source>
        <strain evidence="4">93TX-2</strain>
    </source>
</reference>
<organism evidence="3 4">
    <name type="scientific">Puccinia striiformis</name>
    <dbReference type="NCBI Taxonomy" id="27350"/>
    <lineage>
        <taxon>Eukaryota</taxon>
        <taxon>Fungi</taxon>
        <taxon>Dikarya</taxon>
        <taxon>Basidiomycota</taxon>
        <taxon>Pucciniomycotina</taxon>
        <taxon>Pucciniomycetes</taxon>
        <taxon>Pucciniales</taxon>
        <taxon>Pucciniaceae</taxon>
        <taxon>Puccinia</taxon>
    </lineage>
</organism>
<gene>
    <name evidence="3" type="ORF">PSHT_00793</name>
</gene>
<evidence type="ECO:0000313" key="4">
    <source>
        <dbReference type="Proteomes" id="UP000238274"/>
    </source>
</evidence>
<dbReference type="Gene3D" id="3.30.40.10">
    <property type="entry name" value="Zinc/RING finger domain, C3HC4 (zinc finger)"/>
    <property type="match status" value="1"/>
</dbReference>
<keyword evidence="2" id="KW-0812">Transmembrane</keyword>
<dbReference type="EMBL" id="PKSM01000006">
    <property type="protein sequence ID" value="POW22832.1"/>
    <property type="molecule type" value="Genomic_DNA"/>
</dbReference>
<proteinExistence type="predicted"/>
<accession>A0A2S4WM53</accession>
<evidence type="ECO:0000313" key="3">
    <source>
        <dbReference type="EMBL" id="POW22832.1"/>
    </source>
</evidence>